<evidence type="ECO:0000313" key="1">
    <source>
        <dbReference type="EMBL" id="KAG5178385.1"/>
    </source>
</evidence>
<dbReference type="AlphaFoldDB" id="A0A835YRN9"/>
<name>A0A835YRN9_9STRA</name>
<accession>A0A835YRN9</accession>
<comment type="caution">
    <text evidence="1">The sequence shown here is derived from an EMBL/GenBank/DDBJ whole genome shotgun (WGS) entry which is preliminary data.</text>
</comment>
<dbReference type="Proteomes" id="UP000664859">
    <property type="component" value="Unassembled WGS sequence"/>
</dbReference>
<evidence type="ECO:0000313" key="2">
    <source>
        <dbReference type="Proteomes" id="UP000664859"/>
    </source>
</evidence>
<keyword evidence="2" id="KW-1185">Reference proteome</keyword>
<reference evidence="1" key="1">
    <citation type="submission" date="2021-02" db="EMBL/GenBank/DDBJ databases">
        <title>First Annotated Genome of the Yellow-green Alga Tribonema minus.</title>
        <authorList>
            <person name="Mahan K.M."/>
        </authorList>
    </citation>
    <scope>NUCLEOTIDE SEQUENCE</scope>
    <source>
        <strain evidence="1">UTEX B ZZ1240</strain>
    </source>
</reference>
<organism evidence="1 2">
    <name type="scientific">Tribonema minus</name>
    <dbReference type="NCBI Taxonomy" id="303371"/>
    <lineage>
        <taxon>Eukaryota</taxon>
        <taxon>Sar</taxon>
        <taxon>Stramenopiles</taxon>
        <taxon>Ochrophyta</taxon>
        <taxon>PX clade</taxon>
        <taxon>Xanthophyceae</taxon>
        <taxon>Tribonematales</taxon>
        <taxon>Tribonemataceae</taxon>
        <taxon>Tribonema</taxon>
    </lineage>
</organism>
<dbReference type="OrthoDB" id="49680at2759"/>
<dbReference type="EMBL" id="JAFCMP010000515">
    <property type="protein sequence ID" value="KAG5178385.1"/>
    <property type="molecule type" value="Genomic_DNA"/>
</dbReference>
<sequence>MRVVFGERLSKYLPQLAALFFRRRRLSTSSSCNLDKQLPGNATGNATAAKPRVAHVAKKAKEPSKPPVRAPLVIRQVVILVSSYGGNPRHETEQRRCRDLFSGQGLVFEELDGANPENRDKRDFLFTLSNHKSYPQVFLESEGNIFKYVGTWPEIQEMLDSCDIPPEVLAKHPEIKTFDKVFGGVPTQAPSSTLSTVW</sequence>
<protein>
    <submittedName>
        <fullName evidence="1">Uncharacterized protein</fullName>
    </submittedName>
</protein>
<dbReference type="Gene3D" id="3.40.30.10">
    <property type="entry name" value="Glutaredoxin"/>
    <property type="match status" value="1"/>
</dbReference>
<proteinExistence type="predicted"/>
<gene>
    <name evidence="1" type="ORF">JKP88DRAFT_201617</name>
</gene>